<feature type="domain" description="Fido" evidence="3">
    <location>
        <begin position="92"/>
        <end position="232"/>
    </location>
</feature>
<dbReference type="PANTHER" id="PTHR13504">
    <property type="entry name" value="FIDO DOMAIN-CONTAINING PROTEIN DDB_G0283145"/>
    <property type="match status" value="1"/>
</dbReference>
<keyword evidence="2" id="KW-0547">Nucleotide-binding</keyword>
<feature type="binding site" evidence="2">
    <location>
        <begin position="173"/>
        <end position="180"/>
    </location>
    <ligand>
        <name>ATP</name>
        <dbReference type="ChEBI" id="CHEBI:30616"/>
    </ligand>
</feature>
<dbReference type="InterPro" id="IPR036597">
    <property type="entry name" value="Fido-like_dom_sf"/>
</dbReference>
<dbReference type="SUPFAM" id="SSF140931">
    <property type="entry name" value="Fic-like"/>
    <property type="match status" value="1"/>
</dbReference>
<dbReference type="Proteomes" id="UP000051494">
    <property type="component" value="Unassembled WGS sequence"/>
</dbReference>
<evidence type="ECO:0000313" key="6">
    <source>
        <dbReference type="Proteomes" id="UP000051494"/>
    </source>
</evidence>
<reference evidence="4" key="1">
    <citation type="submission" date="2015-09" db="EMBL/GenBank/DDBJ databases">
        <title>Draft Genome Sequences of Two Novel Amoeba-resistant Intranuclear Bacteria, Candidatus Berkiella cookevillensis and Candidatus Berkiella aquae.</title>
        <authorList>
            <person name="Mehari Y.T."/>
            <person name="Arivett B.A."/>
            <person name="Farone A.L."/>
            <person name="Gunderson J.H."/>
            <person name="Farone M.B."/>
        </authorList>
    </citation>
    <scope>NUCLEOTIDE SEQUENCE [LARGE SCALE GENOMIC DNA]</scope>
    <source>
        <strain evidence="4">CC99</strain>
    </source>
</reference>
<keyword evidence="2" id="KW-0067">ATP-binding</keyword>
<dbReference type="EMBL" id="LKHV02000001">
    <property type="protein sequence ID" value="MCS5708646.1"/>
    <property type="molecule type" value="Genomic_DNA"/>
</dbReference>
<gene>
    <name evidence="5" type="ORF">CC99x_006965</name>
    <name evidence="4" type="ORF">CC99x_01653</name>
</gene>
<evidence type="ECO:0000256" key="2">
    <source>
        <dbReference type="PIRSR" id="PIRSR640198-2"/>
    </source>
</evidence>
<dbReference type="PROSITE" id="PS51459">
    <property type="entry name" value="FIDO"/>
    <property type="match status" value="1"/>
</dbReference>
<reference evidence="5" key="3">
    <citation type="submission" date="2021-06" db="EMBL/GenBank/DDBJ databases">
        <title>Genomic Description and Analysis of Intracellular Bacteria, Candidatus Berkiella cookevillensis and Candidatus Berkiella aquae.</title>
        <authorList>
            <person name="Kidane D.T."/>
            <person name="Mehari Y.T."/>
            <person name="Rice F.C."/>
            <person name="Arivett B.A."/>
            <person name="Farone A.L."/>
            <person name="Berk S.G."/>
            <person name="Farone M.B."/>
        </authorList>
    </citation>
    <scope>NUCLEOTIDE SEQUENCE</scope>
    <source>
        <strain evidence="5">CC99</strain>
    </source>
</reference>
<dbReference type="InterPro" id="IPR040198">
    <property type="entry name" value="Fido_containing"/>
</dbReference>
<evidence type="ECO:0000313" key="5">
    <source>
        <dbReference type="EMBL" id="MCS5708646.1"/>
    </source>
</evidence>
<dbReference type="Pfam" id="PF02661">
    <property type="entry name" value="Fic"/>
    <property type="match status" value="1"/>
</dbReference>
<accession>A0A0Q9YQ42</accession>
<reference evidence="5" key="2">
    <citation type="journal article" date="2016" name="Genome Announc.">
        <title>Draft Genome Sequences of Two Novel Amoeba-Resistant Intranuclear Bacteria, 'Candidatus Berkiella cookevillensis' and 'Candidatus Berkiella aquae'.</title>
        <authorList>
            <person name="Mehari Y.T."/>
            <person name="Arivett B.A."/>
            <person name="Farone A.L."/>
            <person name="Gunderson J.H."/>
            <person name="Farone M.B."/>
        </authorList>
    </citation>
    <scope>NUCLEOTIDE SEQUENCE</scope>
    <source>
        <strain evidence="5">CC99</strain>
    </source>
</reference>
<dbReference type="Gene3D" id="1.10.3290.10">
    <property type="entry name" value="Fido-like domain"/>
    <property type="match status" value="1"/>
</dbReference>
<proteinExistence type="predicted"/>
<dbReference type="PANTHER" id="PTHR13504:SF38">
    <property type="entry name" value="FIDO DOMAIN-CONTAINING PROTEIN"/>
    <property type="match status" value="1"/>
</dbReference>
<comment type="caution">
    <text evidence="4">The sequence shown here is derived from an EMBL/GenBank/DDBJ whole genome shotgun (WGS) entry which is preliminary data.</text>
</comment>
<dbReference type="RefSeq" id="WP_057624741.1">
    <property type="nucleotide sequence ID" value="NZ_LKHV02000001.1"/>
</dbReference>
<dbReference type="InterPro" id="IPR003812">
    <property type="entry name" value="Fido"/>
</dbReference>
<sequence>MFSIRHKPEDNLYAHLVFSLKYEGVNLWILNALFKKIPQTELEEMIQLELAGAYSRRIWFLYEWLTGADLADKKIRFVDVLDDKQQYIGPKIVIADFRYTHLGYRNQGGFIGEHERGTNYPIPDHISARFQDVGDLMEGLIETDNLLTSSNYNSVLAAAAIAFGLVFIHPYEDGNGRIHRYLIHHVLIEKGFTPVGVVFPVSYVILERIKEYRAVLESYSSPRLDYIKWRATESGNVEVLNETKDLYRYFDATKQAEFLFLCIQETIEEVLPKEIDYLKKYDEIKNFIDGYLDMPARFVHLLIQFLQQEKGRLSKRAREKEFNKLTQEEISAIESKFQSIFYNKDEY</sequence>
<evidence type="ECO:0000256" key="1">
    <source>
        <dbReference type="PIRSR" id="PIRSR640198-1"/>
    </source>
</evidence>
<name>A0A0Q9YQ42_9GAMM</name>
<feature type="active site" evidence="1">
    <location>
        <position position="169"/>
    </location>
</feature>
<organism evidence="4">
    <name type="scientific">Candidatus Berkiella cookevillensis</name>
    <dbReference type="NCBI Taxonomy" id="437022"/>
    <lineage>
        <taxon>Bacteria</taxon>
        <taxon>Pseudomonadati</taxon>
        <taxon>Pseudomonadota</taxon>
        <taxon>Gammaproteobacteria</taxon>
        <taxon>Candidatus Berkiellales</taxon>
        <taxon>Candidatus Berkiellaceae</taxon>
        <taxon>Candidatus Berkiella</taxon>
    </lineage>
</organism>
<dbReference type="AlphaFoldDB" id="A0A0Q9YQ42"/>
<dbReference type="EMBL" id="LKHV01000008">
    <property type="protein sequence ID" value="KRG18211.1"/>
    <property type="molecule type" value="Genomic_DNA"/>
</dbReference>
<dbReference type="PATRIC" id="fig|1590042.3.peg.1679"/>
<protein>
    <submittedName>
        <fullName evidence="5">Fic family protein</fullName>
    </submittedName>
    <submittedName>
        <fullName evidence="4">Fic/DOC family protein</fullName>
    </submittedName>
</protein>
<evidence type="ECO:0000313" key="4">
    <source>
        <dbReference type="EMBL" id="KRG18211.1"/>
    </source>
</evidence>
<keyword evidence="6" id="KW-1185">Reference proteome</keyword>
<dbReference type="GO" id="GO:0005524">
    <property type="term" value="F:ATP binding"/>
    <property type="evidence" value="ECO:0007669"/>
    <property type="project" value="UniProtKB-KW"/>
</dbReference>
<evidence type="ECO:0000259" key="3">
    <source>
        <dbReference type="PROSITE" id="PS51459"/>
    </source>
</evidence>